<accession>A0A1B6CF22</accession>
<sequence>MSAPPQHHIAGETRHEEHRHRHDVAGGREHLAGDHGQHGQREVGGVPPQGLSLRRLERICRRAATLESRGTRSVVIVGGRDTARDYGDTLRQRRAWDGPRDGQDGEAGVTW</sequence>
<feature type="region of interest" description="Disordered" evidence="1">
    <location>
        <begin position="92"/>
        <end position="111"/>
    </location>
</feature>
<feature type="compositionally biased region" description="Basic and acidic residues" evidence="1">
    <location>
        <begin position="92"/>
        <end position="103"/>
    </location>
</feature>
<reference evidence="2" key="1">
    <citation type="submission" date="2015-12" db="EMBL/GenBank/DDBJ databases">
        <title>De novo transcriptome assembly of four potential Pierce s Disease insect vectors from Arizona vineyards.</title>
        <authorList>
            <person name="Tassone E.E."/>
        </authorList>
    </citation>
    <scope>NUCLEOTIDE SEQUENCE</scope>
</reference>
<evidence type="ECO:0000256" key="1">
    <source>
        <dbReference type="SAM" id="MobiDB-lite"/>
    </source>
</evidence>
<dbReference type="EMBL" id="GEDC01025358">
    <property type="protein sequence ID" value="JAS11940.1"/>
    <property type="molecule type" value="Transcribed_RNA"/>
</dbReference>
<gene>
    <name evidence="2" type="ORF">g.45886</name>
</gene>
<organism evidence="2">
    <name type="scientific">Clastoptera arizonana</name>
    <name type="common">Arizona spittle bug</name>
    <dbReference type="NCBI Taxonomy" id="38151"/>
    <lineage>
        <taxon>Eukaryota</taxon>
        <taxon>Metazoa</taxon>
        <taxon>Ecdysozoa</taxon>
        <taxon>Arthropoda</taxon>
        <taxon>Hexapoda</taxon>
        <taxon>Insecta</taxon>
        <taxon>Pterygota</taxon>
        <taxon>Neoptera</taxon>
        <taxon>Paraneoptera</taxon>
        <taxon>Hemiptera</taxon>
        <taxon>Auchenorrhyncha</taxon>
        <taxon>Cercopoidea</taxon>
        <taxon>Clastopteridae</taxon>
        <taxon>Clastoptera</taxon>
    </lineage>
</organism>
<feature type="region of interest" description="Disordered" evidence="1">
    <location>
        <begin position="1"/>
        <end position="50"/>
    </location>
</feature>
<proteinExistence type="predicted"/>
<name>A0A1B6CF22_9HEMI</name>
<evidence type="ECO:0000313" key="2">
    <source>
        <dbReference type="EMBL" id="JAS11940.1"/>
    </source>
</evidence>
<feature type="compositionally biased region" description="Basic and acidic residues" evidence="1">
    <location>
        <begin position="23"/>
        <end position="41"/>
    </location>
</feature>
<dbReference type="AlphaFoldDB" id="A0A1B6CF22"/>
<protein>
    <submittedName>
        <fullName evidence="2">Uncharacterized protein</fullName>
    </submittedName>
</protein>